<accession>A0ABX1X6D4</accession>
<evidence type="ECO:0000313" key="10">
    <source>
        <dbReference type="Proteomes" id="UP000653578"/>
    </source>
</evidence>
<dbReference type="SUPFAM" id="SSF55874">
    <property type="entry name" value="ATPase domain of HSP90 chaperone/DNA topoisomerase II/histidine kinase"/>
    <property type="match status" value="1"/>
</dbReference>
<evidence type="ECO:0000256" key="1">
    <source>
        <dbReference type="ARBA" id="ARBA00004651"/>
    </source>
</evidence>
<evidence type="ECO:0000256" key="7">
    <source>
        <dbReference type="SAM" id="Phobius"/>
    </source>
</evidence>
<evidence type="ECO:0000256" key="2">
    <source>
        <dbReference type="ARBA" id="ARBA00022475"/>
    </source>
</evidence>
<organism evidence="9 10">
    <name type="scientific">Paenibacillus plantarum</name>
    <dbReference type="NCBI Taxonomy" id="2654975"/>
    <lineage>
        <taxon>Bacteria</taxon>
        <taxon>Bacillati</taxon>
        <taxon>Bacillota</taxon>
        <taxon>Bacilli</taxon>
        <taxon>Bacillales</taxon>
        <taxon>Paenibacillaceae</taxon>
        <taxon>Paenibacillus</taxon>
    </lineage>
</organism>
<dbReference type="Gene3D" id="6.10.340.10">
    <property type="match status" value="1"/>
</dbReference>
<keyword evidence="7" id="KW-0812">Transmembrane</keyword>
<keyword evidence="10" id="KW-1185">Reference proteome</keyword>
<dbReference type="InterPro" id="IPR003660">
    <property type="entry name" value="HAMP_dom"/>
</dbReference>
<keyword evidence="7" id="KW-1133">Transmembrane helix</keyword>
<keyword evidence="3" id="KW-0597">Phosphoprotein</keyword>
<feature type="transmembrane region" description="Helical" evidence="7">
    <location>
        <begin position="64"/>
        <end position="83"/>
    </location>
</feature>
<dbReference type="Pfam" id="PF06580">
    <property type="entry name" value="His_kinase"/>
    <property type="match status" value="1"/>
</dbReference>
<dbReference type="SUPFAM" id="SSF158472">
    <property type="entry name" value="HAMP domain-like"/>
    <property type="match status" value="1"/>
</dbReference>
<reference evidence="9 10" key="1">
    <citation type="submission" date="2019-10" db="EMBL/GenBank/DDBJ databases">
        <title>Description of Paenibacillus humi sp. nov.</title>
        <authorList>
            <person name="Carlier A."/>
            <person name="Qi S."/>
        </authorList>
    </citation>
    <scope>NUCLEOTIDE SEQUENCE [LARGE SCALE GENOMIC DNA]</scope>
    <source>
        <strain evidence="9 10">LMG 31461</strain>
    </source>
</reference>
<dbReference type="Proteomes" id="UP000653578">
    <property type="component" value="Unassembled WGS sequence"/>
</dbReference>
<gene>
    <name evidence="9" type="ORF">GC096_07960</name>
</gene>
<evidence type="ECO:0000256" key="4">
    <source>
        <dbReference type="ARBA" id="ARBA00022679"/>
    </source>
</evidence>
<feature type="transmembrane region" description="Helical" evidence="7">
    <location>
        <begin position="340"/>
        <end position="360"/>
    </location>
</feature>
<keyword evidence="5" id="KW-0418">Kinase</keyword>
<evidence type="ECO:0000256" key="6">
    <source>
        <dbReference type="ARBA" id="ARBA00023136"/>
    </source>
</evidence>
<keyword evidence="6 7" id="KW-0472">Membrane</keyword>
<feature type="transmembrane region" description="Helical" evidence="7">
    <location>
        <begin position="25"/>
        <end position="43"/>
    </location>
</feature>
<dbReference type="SMART" id="SM00304">
    <property type="entry name" value="HAMP"/>
    <property type="match status" value="1"/>
</dbReference>
<dbReference type="CDD" id="cd06225">
    <property type="entry name" value="HAMP"/>
    <property type="match status" value="1"/>
</dbReference>
<dbReference type="PROSITE" id="PS50885">
    <property type="entry name" value="HAMP"/>
    <property type="match status" value="1"/>
</dbReference>
<feature type="domain" description="HAMP" evidence="8">
    <location>
        <begin position="362"/>
        <end position="414"/>
    </location>
</feature>
<evidence type="ECO:0000313" key="9">
    <source>
        <dbReference type="EMBL" id="NOU63959.1"/>
    </source>
</evidence>
<comment type="caution">
    <text evidence="9">The sequence shown here is derived from an EMBL/GenBank/DDBJ whole genome shotgun (WGS) entry which is preliminary data.</text>
</comment>
<dbReference type="InterPro" id="IPR036890">
    <property type="entry name" value="HATPase_C_sf"/>
</dbReference>
<protein>
    <submittedName>
        <fullName evidence="9">HAMP domain-containing protein</fullName>
    </submittedName>
</protein>
<evidence type="ECO:0000259" key="8">
    <source>
        <dbReference type="PROSITE" id="PS50885"/>
    </source>
</evidence>
<keyword evidence="2" id="KW-1003">Cell membrane</keyword>
<sequence>MVLLLDAMAIRFVLSAYKPNDNGVQLIIIVIIFKQVLSVYKVVCSVKLKPAFSYQNLSIVKKMAIGYIFIIFIPIISFGLFLYNQNYNSFLEEYAQGRQKIVNQVLNNVNLSTVQIESAYQLFQNNSNTIAYLSGNYRSDFEQVSNFLTYIRPLFSYILSSNQMIDGMTIYMEQQNGMIFRPEMARMDEFKLDESIKKLPLGIGKWITFTNGSNPDINLHYFHKIGNRNFEQDIGLLDIKVTSNFIKPLLESLNLNSKSNFYVLDQDNKVISHIQKIPLSKDSEMALLNQALQLNAKYAYHTFNGNKMLIESFYSDSLKLQFVMMEQVDTVFIGIKKNKYILVLIVALLLLLLSGIYYLIASSITKRILKLSKHMRQVDENHFPIYRGEINKDEVGHLTSSYNAMIRRMDELVNTVHRSEMLRKESAYLMMQAQIKPHFLYNTLESIRMIAEANDDPEVAEMSYTLGKLFRYSLSGTKNETSLREEVDNVKDYIKIQQIRLADRLKVTFEIDAAIDNFQCPHYMLQPIIENSIVHGIANVRKQGSLSIRIWEDSAFMFISVVDTGIGIEEERLVLLQGVLNGTMDVHRLQKSGGGLGIMNVNDRVKMFFGERSGIQLESKFHEGTTCILKLAKGATP</sequence>
<dbReference type="EMBL" id="WHNY01000026">
    <property type="protein sequence ID" value="NOU63959.1"/>
    <property type="molecule type" value="Genomic_DNA"/>
</dbReference>
<dbReference type="InterPro" id="IPR050640">
    <property type="entry name" value="Bact_2-comp_sensor_kinase"/>
</dbReference>
<evidence type="ECO:0000256" key="5">
    <source>
        <dbReference type="ARBA" id="ARBA00022777"/>
    </source>
</evidence>
<dbReference type="PANTHER" id="PTHR34220">
    <property type="entry name" value="SENSOR HISTIDINE KINASE YPDA"/>
    <property type="match status" value="1"/>
</dbReference>
<dbReference type="InterPro" id="IPR010559">
    <property type="entry name" value="Sig_transdc_His_kin_internal"/>
</dbReference>
<dbReference type="InterPro" id="IPR003594">
    <property type="entry name" value="HATPase_dom"/>
</dbReference>
<name>A0ABX1X6D4_9BACL</name>
<evidence type="ECO:0000256" key="3">
    <source>
        <dbReference type="ARBA" id="ARBA00022553"/>
    </source>
</evidence>
<comment type="subcellular location">
    <subcellularLocation>
        <location evidence="1">Cell membrane</location>
        <topology evidence="1">Multi-pass membrane protein</topology>
    </subcellularLocation>
</comment>
<dbReference type="Pfam" id="PF02518">
    <property type="entry name" value="HATPase_c"/>
    <property type="match status" value="1"/>
</dbReference>
<proteinExistence type="predicted"/>
<dbReference type="Gene3D" id="3.30.565.10">
    <property type="entry name" value="Histidine kinase-like ATPase, C-terminal domain"/>
    <property type="match status" value="1"/>
</dbReference>
<keyword evidence="4" id="KW-0808">Transferase</keyword>
<dbReference type="PANTHER" id="PTHR34220:SF7">
    <property type="entry name" value="SENSOR HISTIDINE KINASE YPDA"/>
    <property type="match status" value="1"/>
</dbReference>